<gene>
    <name evidence="1" type="ORF">LOTGIDRAFT_186224</name>
</gene>
<organism evidence="1 2">
    <name type="scientific">Lottia gigantea</name>
    <name type="common">Giant owl limpet</name>
    <dbReference type="NCBI Taxonomy" id="225164"/>
    <lineage>
        <taxon>Eukaryota</taxon>
        <taxon>Metazoa</taxon>
        <taxon>Spiralia</taxon>
        <taxon>Lophotrochozoa</taxon>
        <taxon>Mollusca</taxon>
        <taxon>Gastropoda</taxon>
        <taxon>Patellogastropoda</taxon>
        <taxon>Lottioidea</taxon>
        <taxon>Lottiidae</taxon>
        <taxon>Lottia</taxon>
    </lineage>
</organism>
<proteinExistence type="predicted"/>
<reference evidence="1 2" key="1">
    <citation type="journal article" date="2013" name="Nature">
        <title>Insights into bilaterian evolution from three spiralian genomes.</title>
        <authorList>
            <person name="Simakov O."/>
            <person name="Marletaz F."/>
            <person name="Cho S.J."/>
            <person name="Edsinger-Gonzales E."/>
            <person name="Havlak P."/>
            <person name="Hellsten U."/>
            <person name="Kuo D.H."/>
            <person name="Larsson T."/>
            <person name="Lv J."/>
            <person name="Arendt D."/>
            <person name="Savage R."/>
            <person name="Osoegawa K."/>
            <person name="de Jong P."/>
            <person name="Grimwood J."/>
            <person name="Chapman J.A."/>
            <person name="Shapiro H."/>
            <person name="Aerts A."/>
            <person name="Otillar R.P."/>
            <person name="Terry A.Y."/>
            <person name="Boore J.L."/>
            <person name="Grigoriev I.V."/>
            <person name="Lindberg D.R."/>
            <person name="Seaver E.C."/>
            <person name="Weisblat D.A."/>
            <person name="Putnam N.H."/>
            <person name="Rokhsar D.S."/>
        </authorList>
    </citation>
    <scope>NUCLEOTIDE SEQUENCE [LARGE SCALE GENOMIC DNA]</scope>
</reference>
<protein>
    <submittedName>
        <fullName evidence="1">Uncharacterized protein</fullName>
    </submittedName>
</protein>
<keyword evidence="2" id="KW-1185">Reference proteome</keyword>
<dbReference type="CTD" id="20244693"/>
<dbReference type="GeneID" id="20244693"/>
<dbReference type="PANTHER" id="PTHR21521">
    <property type="entry name" value="AMUN, ISOFORM A"/>
    <property type="match status" value="1"/>
</dbReference>
<dbReference type="RefSeq" id="XP_009048080.1">
    <property type="nucleotide sequence ID" value="XM_009049832.1"/>
</dbReference>
<sequence length="181" mass="20879">MRDIFTNVEYSEWRNIHEKYDAVLKTKAEKMKQDKKKEFLTLDKWYQSELPEIICDRREKYITHDEICQLMTWKLTRGKFRPRLQQMVASNTEEEVKSASSKSFSLLPDLSAAIQALTVLKAIGPATASAILTSGCPDVPFMADESMLALPEISSLEYNLKTYLFYAEKVKNITKKLQKQG</sequence>
<dbReference type="EMBL" id="KB200521">
    <property type="protein sequence ID" value="ESP01446.1"/>
    <property type="molecule type" value="Genomic_DNA"/>
</dbReference>
<dbReference type="PANTHER" id="PTHR21521:SF0">
    <property type="entry name" value="AMUN, ISOFORM A"/>
    <property type="match status" value="1"/>
</dbReference>
<dbReference type="OMA" id="IWTHTHI"/>
<name>V4B1Z4_LOTGI</name>
<dbReference type="AlphaFoldDB" id="V4B1Z4"/>
<dbReference type="HOGENOM" id="CLU_048127_3_2_1"/>
<dbReference type="OrthoDB" id="8249012at2759"/>
<dbReference type="STRING" id="225164.V4B1Z4"/>
<dbReference type="KEGG" id="lgi:LOTGIDRAFT_186224"/>
<accession>V4B1Z4</accession>
<feature type="non-terminal residue" evidence="1">
    <location>
        <position position="181"/>
    </location>
</feature>
<evidence type="ECO:0000313" key="1">
    <source>
        <dbReference type="EMBL" id="ESP01446.1"/>
    </source>
</evidence>
<dbReference type="Proteomes" id="UP000030746">
    <property type="component" value="Unassembled WGS sequence"/>
</dbReference>
<evidence type="ECO:0000313" key="2">
    <source>
        <dbReference type="Proteomes" id="UP000030746"/>
    </source>
</evidence>